<organism evidence="1 2">
    <name type="scientific">Cotesia glomerata</name>
    <name type="common">Lepidopteran parasitic wasp</name>
    <name type="synonym">Apanteles glomeratus</name>
    <dbReference type="NCBI Taxonomy" id="32391"/>
    <lineage>
        <taxon>Eukaryota</taxon>
        <taxon>Metazoa</taxon>
        <taxon>Ecdysozoa</taxon>
        <taxon>Arthropoda</taxon>
        <taxon>Hexapoda</taxon>
        <taxon>Insecta</taxon>
        <taxon>Pterygota</taxon>
        <taxon>Neoptera</taxon>
        <taxon>Endopterygota</taxon>
        <taxon>Hymenoptera</taxon>
        <taxon>Apocrita</taxon>
        <taxon>Ichneumonoidea</taxon>
        <taxon>Braconidae</taxon>
        <taxon>Microgastrinae</taxon>
        <taxon>Cotesia</taxon>
    </lineage>
</organism>
<name>A0AAV7I8N7_COTGL</name>
<proteinExistence type="predicted"/>
<gene>
    <name evidence="1" type="ORF">KQX54_016931</name>
</gene>
<comment type="caution">
    <text evidence="1">The sequence shown here is derived from an EMBL/GenBank/DDBJ whole genome shotgun (WGS) entry which is preliminary data.</text>
</comment>
<evidence type="ECO:0000313" key="1">
    <source>
        <dbReference type="EMBL" id="KAH0547070.1"/>
    </source>
</evidence>
<evidence type="ECO:0000313" key="2">
    <source>
        <dbReference type="Proteomes" id="UP000826195"/>
    </source>
</evidence>
<dbReference type="EMBL" id="JAHXZJ010002237">
    <property type="protein sequence ID" value="KAH0547070.1"/>
    <property type="molecule type" value="Genomic_DNA"/>
</dbReference>
<protein>
    <submittedName>
        <fullName evidence="1">Uncharacterized protein</fullName>
    </submittedName>
</protein>
<reference evidence="1 2" key="1">
    <citation type="journal article" date="2021" name="J. Hered.">
        <title>A chromosome-level genome assembly of the parasitoid wasp, Cotesia glomerata (Hymenoptera: Braconidae).</title>
        <authorList>
            <person name="Pinto B.J."/>
            <person name="Weis J.J."/>
            <person name="Gamble T."/>
            <person name="Ode P.J."/>
            <person name="Paul R."/>
            <person name="Zaspel J.M."/>
        </authorList>
    </citation>
    <scope>NUCLEOTIDE SEQUENCE [LARGE SCALE GENOMIC DNA]</scope>
    <source>
        <strain evidence="1">CgM1</strain>
    </source>
</reference>
<keyword evidence="2" id="KW-1185">Reference proteome</keyword>
<dbReference type="AlphaFoldDB" id="A0AAV7I8N7"/>
<sequence length="254" mass="30475">MVNYFIYAKEFSFSTDGDKYYHRNCLKTLDQFKKDVQEIKEGLLIAGEPPTESKIIYLHGAYRCCEVDEQTIRKTYKSQVDNDYELPRPATITNWLKEHDIFDNKNKIKLLYLTTDGMNYNVIHKRILRDDIVEEKVHLNDYVHLMYFKDKSFYMEAIDSLEDDQVLSLHKLFIGCVEASRENPTLAKYFMYVLKRKKFHEDLVTLFPSNVLFEMKDMHECYQKVVKKVGVEEFLEVCDPRFMRMKRNCTFRRK</sequence>
<dbReference type="Proteomes" id="UP000826195">
    <property type="component" value="Unassembled WGS sequence"/>
</dbReference>
<accession>A0AAV7I8N7</accession>